<evidence type="ECO:0000256" key="1">
    <source>
        <dbReference type="SAM" id="MobiDB-lite"/>
    </source>
</evidence>
<dbReference type="AlphaFoldDB" id="A0A4R2NEN8"/>
<dbReference type="OrthoDB" id="2300232at2"/>
<dbReference type="Proteomes" id="UP000295416">
    <property type="component" value="Unassembled WGS sequence"/>
</dbReference>
<evidence type="ECO:0000256" key="2">
    <source>
        <dbReference type="SAM" id="Phobius"/>
    </source>
</evidence>
<sequence>MSKNEGINVKQSNIEEETSRFKIKPAGTGKDEESRESGITELPLEPRRRAFPIWLRLVAIVFFSAFALVAGAMIGYGIVGDGNVFDVFKVGTWQHIVDIINKGT</sequence>
<keyword evidence="2" id="KW-0812">Transmembrane</keyword>
<proteinExistence type="predicted"/>
<dbReference type="InterPro" id="IPR024596">
    <property type="entry name" value="RNApol_su_b/EpuA"/>
</dbReference>
<organism evidence="3 4">
    <name type="scientific">Scopulibacillus darangshiensis</name>
    <dbReference type="NCBI Taxonomy" id="442528"/>
    <lineage>
        <taxon>Bacteria</taxon>
        <taxon>Bacillati</taxon>
        <taxon>Bacillota</taxon>
        <taxon>Bacilli</taxon>
        <taxon>Bacillales</taxon>
        <taxon>Sporolactobacillaceae</taxon>
        <taxon>Scopulibacillus</taxon>
    </lineage>
</organism>
<dbReference type="EMBL" id="SLXK01000061">
    <property type="protein sequence ID" value="TCP19524.1"/>
    <property type="molecule type" value="Genomic_DNA"/>
</dbReference>
<protein>
    <submittedName>
        <fullName evidence="3">DNA-directed RNA polymerase subunit beta</fullName>
    </submittedName>
</protein>
<comment type="caution">
    <text evidence="3">The sequence shown here is derived from an EMBL/GenBank/DDBJ whole genome shotgun (WGS) entry which is preliminary data.</text>
</comment>
<keyword evidence="2" id="KW-0472">Membrane</keyword>
<gene>
    <name evidence="3" type="ORF">EV207_1616</name>
</gene>
<evidence type="ECO:0000313" key="4">
    <source>
        <dbReference type="Proteomes" id="UP000295416"/>
    </source>
</evidence>
<name>A0A4R2NEN8_9BACL</name>
<reference evidence="3 4" key="1">
    <citation type="submission" date="2019-03" db="EMBL/GenBank/DDBJ databases">
        <title>Genomic Encyclopedia of Type Strains, Phase IV (KMG-IV): sequencing the most valuable type-strain genomes for metagenomic binning, comparative biology and taxonomic classification.</title>
        <authorList>
            <person name="Goeker M."/>
        </authorList>
    </citation>
    <scope>NUCLEOTIDE SEQUENCE [LARGE SCALE GENOMIC DNA]</scope>
    <source>
        <strain evidence="3 4">DSM 19377</strain>
    </source>
</reference>
<feature type="compositionally biased region" description="Polar residues" evidence="1">
    <location>
        <begin position="1"/>
        <end position="12"/>
    </location>
</feature>
<dbReference type="RefSeq" id="WP_132748331.1">
    <property type="nucleotide sequence ID" value="NZ_SLXK01000061.1"/>
</dbReference>
<evidence type="ECO:0000313" key="3">
    <source>
        <dbReference type="EMBL" id="TCP19524.1"/>
    </source>
</evidence>
<keyword evidence="2" id="KW-1133">Transmembrane helix</keyword>
<keyword evidence="4" id="KW-1185">Reference proteome</keyword>
<keyword evidence="3" id="KW-0240">DNA-directed RNA polymerase</keyword>
<feature type="transmembrane region" description="Helical" evidence="2">
    <location>
        <begin position="53"/>
        <end position="79"/>
    </location>
</feature>
<dbReference type="GO" id="GO:0000428">
    <property type="term" value="C:DNA-directed RNA polymerase complex"/>
    <property type="evidence" value="ECO:0007669"/>
    <property type="project" value="UniProtKB-KW"/>
</dbReference>
<accession>A0A4R2NEN8</accession>
<feature type="region of interest" description="Disordered" evidence="1">
    <location>
        <begin position="1"/>
        <end position="39"/>
    </location>
</feature>
<feature type="compositionally biased region" description="Basic and acidic residues" evidence="1">
    <location>
        <begin position="29"/>
        <end position="39"/>
    </location>
</feature>
<dbReference type="Pfam" id="PF11772">
    <property type="entry name" value="EpuA"/>
    <property type="match status" value="1"/>
</dbReference>
<keyword evidence="3" id="KW-0804">Transcription</keyword>